<dbReference type="InterPro" id="IPR001179">
    <property type="entry name" value="PPIase_FKBP_dom"/>
</dbReference>
<evidence type="ECO:0000256" key="1">
    <source>
        <dbReference type="ARBA" id="ARBA00000971"/>
    </source>
</evidence>
<dbReference type="Gene3D" id="3.10.50.40">
    <property type="match status" value="1"/>
</dbReference>
<dbReference type="GO" id="GO:0006457">
    <property type="term" value="P:protein folding"/>
    <property type="evidence" value="ECO:0007669"/>
    <property type="project" value="InterPro"/>
</dbReference>
<evidence type="ECO:0000259" key="9">
    <source>
        <dbReference type="PROSITE" id="PS50059"/>
    </source>
</evidence>
<protein>
    <recommendedName>
        <fullName evidence="7">Peptidyl-prolyl cis-trans isomerase</fullName>
        <ecNumber evidence="7">5.2.1.8</ecNumber>
    </recommendedName>
</protein>
<evidence type="ECO:0000256" key="6">
    <source>
        <dbReference type="PROSITE-ProRule" id="PRU00277"/>
    </source>
</evidence>
<dbReference type="PANTHER" id="PTHR43811">
    <property type="entry name" value="FKBP-TYPE PEPTIDYL-PROLYL CIS-TRANS ISOMERASE FKPA"/>
    <property type="match status" value="1"/>
</dbReference>
<gene>
    <name evidence="10" type="primary">fkpA</name>
    <name evidence="10" type="ORF">FCL42_19140</name>
</gene>
<dbReference type="OrthoDB" id="9814548at2"/>
<name>A0A4U1BHC4_9GAMM</name>
<dbReference type="PROSITE" id="PS50059">
    <property type="entry name" value="FKBP_PPIASE"/>
    <property type="match status" value="1"/>
</dbReference>
<keyword evidence="3" id="KW-0732">Signal</keyword>
<dbReference type="Gene3D" id="1.10.287.460">
    <property type="entry name" value="Peptidyl-prolyl cis-trans isomerase, FKBP-type, N-terminal domain"/>
    <property type="match status" value="1"/>
</dbReference>
<dbReference type="GO" id="GO:0003755">
    <property type="term" value="F:peptidyl-prolyl cis-trans isomerase activity"/>
    <property type="evidence" value="ECO:0007669"/>
    <property type="project" value="UniProtKB-UniRule"/>
</dbReference>
<dbReference type="Proteomes" id="UP000305675">
    <property type="component" value="Unassembled WGS sequence"/>
</dbReference>
<feature type="domain" description="PPIase FKBP-type" evidence="9">
    <location>
        <begin position="165"/>
        <end position="251"/>
    </location>
</feature>
<dbReference type="EC" id="5.2.1.8" evidence="7"/>
<evidence type="ECO:0000256" key="2">
    <source>
        <dbReference type="ARBA" id="ARBA00006577"/>
    </source>
</evidence>
<dbReference type="InterPro" id="IPR036944">
    <property type="entry name" value="PPIase_FKBP_N_sf"/>
</dbReference>
<dbReference type="PROSITE" id="PS51257">
    <property type="entry name" value="PROKAR_LIPOPROTEIN"/>
    <property type="match status" value="1"/>
</dbReference>
<dbReference type="NCBIfam" id="NF008150">
    <property type="entry name" value="PRK10902.1"/>
    <property type="match status" value="1"/>
</dbReference>
<feature type="coiled-coil region" evidence="8">
    <location>
        <begin position="96"/>
        <end position="130"/>
    </location>
</feature>
<evidence type="ECO:0000313" key="10">
    <source>
        <dbReference type="EMBL" id="TKB50764.1"/>
    </source>
</evidence>
<organism evidence="10 11">
    <name type="scientific">Ferrimonas aestuarii</name>
    <dbReference type="NCBI Taxonomy" id="2569539"/>
    <lineage>
        <taxon>Bacteria</taxon>
        <taxon>Pseudomonadati</taxon>
        <taxon>Pseudomonadota</taxon>
        <taxon>Gammaproteobacteria</taxon>
        <taxon>Alteromonadales</taxon>
        <taxon>Ferrimonadaceae</taxon>
        <taxon>Ferrimonas</taxon>
    </lineage>
</organism>
<evidence type="ECO:0000256" key="5">
    <source>
        <dbReference type="ARBA" id="ARBA00023235"/>
    </source>
</evidence>
<dbReference type="FunFam" id="3.10.50.40:FF:000045">
    <property type="entry name" value="Peptidyl-prolyl cis-trans isomerase"/>
    <property type="match status" value="1"/>
</dbReference>
<evidence type="ECO:0000256" key="4">
    <source>
        <dbReference type="ARBA" id="ARBA00023110"/>
    </source>
</evidence>
<keyword evidence="11" id="KW-1185">Reference proteome</keyword>
<dbReference type="Pfam" id="PF00254">
    <property type="entry name" value="FKBP_C"/>
    <property type="match status" value="1"/>
</dbReference>
<keyword evidence="8" id="KW-0175">Coiled coil</keyword>
<evidence type="ECO:0000256" key="7">
    <source>
        <dbReference type="RuleBase" id="RU003915"/>
    </source>
</evidence>
<dbReference type="AlphaFoldDB" id="A0A4U1BHC4"/>
<accession>A0A4U1BHC4</accession>
<comment type="catalytic activity">
    <reaction evidence="1 6 7">
        <text>[protein]-peptidylproline (omega=180) = [protein]-peptidylproline (omega=0)</text>
        <dbReference type="Rhea" id="RHEA:16237"/>
        <dbReference type="Rhea" id="RHEA-COMP:10747"/>
        <dbReference type="Rhea" id="RHEA-COMP:10748"/>
        <dbReference type="ChEBI" id="CHEBI:83833"/>
        <dbReference type="ChEBI" id="CHEBI:83834"/>
        <dbReference type="EC" id="5.2.1.8"/>
    </reaction>
</comment>
<dbReference type="InterPro" id="IPR046357">
    <property type="entry name" value="PPIase_dom_sf"/>
</dbReference>
<dbReference type="PANTHER" id="PTHR43811:SF19">
    <property type="entry name" value="39 KDA FK506-BINDING NUCLEAR PROTEIN"/>
    <property type="match status" value="1"/>
</dbReference>
<dbReference type="InterPro" id="IPR000774">
    <property type="entry name" value="PPIase_FKBP_N"/>
</dbReference>
<dbReference type="RefSeq" id="WP_136865039.1">
    <property type="nucleotide sequence ID" value="NZ_SWCJ01000021.1"/>
</dbReference>
<sequence length="261" mass="27799">MRTLFKIGLVSAAVALAGCQEQAKTEDTKTEAAPAAAETPTWANEDQQTAYALGASFAENLAGSFEQLKELGIEIDNTIVLKAIGDHLNGNGKMSAEEMTSTLQAFDQRINKLAQEKQAAETAAAKAEGVAFLAENAKKDGVKVTESGLQYKVITEGTGAKPAATDTVEVHYRGTLIDGTEFDSSYKRGETIQFPLNGVIKGWTEGLQLMTVGSKYELYIPSELGYGERGAGQSIPGNAALVFEVELVSIPSQEVEQDAEK</sequence>
<evidence type="ECO:0000256" key="3">
    <source>
        <dbReference type="ARBA" id="ARBA00022729"/>
    </source>
</evidence>
<comment type="similarity">
    <text evidence="2 7">Belongs to the FKBP-type PPIase family.</text>
</comment>
<keyword evidence="4 6" id="KW-0697">Rotamase</keyword>
<evidence type="ECO:0000256" key="8">
    <source>
        <dbReference type="SAM" id="Coils"/>
    </source>
</evidence>
<keyword evidence="5 6" id="KW-0413">Isomerase</keyword>
<comment type="caution">
    <text evidence="10">The sequence shown here is derived from an EMBL/GenBank/DDBJ whole genome shotgun (WGS) entry which is preliminary data.</text>
</comment>
<dbReference type="EMBL" id="SWCJ01000021">
    <property type="protein sequence ID" value="TKB50764.1"/>
    <property type="molecule type" value="Genomic_DNA"/>
</dbReference>
<evidence type="ECO:0000313" key="11">
    <source>
        <dbReference type="Proteomes" id="UP000305675"/>
    </source>
</evidence>
<dbReference type="SUPFAM" id="SSF54534">
    <property type="entry name" value="FKBP-like"/>
    <property type="match status" value="1"/>
</dbReference>
<dbReference type="Pfam" id="PF01346">
    <property type="entry name" value="FKBP_N"/>
    <property type="match status" value="1"/>
</dbReference>
<reference evidence="10 11" key="1">
    <citation type="submission" date="2019-04" db="EMBL/GenBank/DDBJ databases">
        <authorList>
            <person name="Hwang J.C."/>
        </authorList>
    </citation>
    <scope>NUCLEOTIDE SEQUENCE [LARGE SCALE GENOMIC DNA]</scope>
    <source>
        <strain evidence="10 11">IMCC35002</strain>
    </source>
</reference>
<proteinExistence type="inferred from homology"/>